<reference evidence="1" key="1">
    <citation type="journal article" date="2014" name="Front. Microbiol.">
        <title>High frequency of phylogenetically diverse reductive dehalogenase-homologous genes in deep subseafloor sedimentary metagenomes.</title>
        <authorList>
            <person name="Kawai M."/>
            <person name="Futagami T."/>
            <person name="Toyoda A."/>
            <person name="Takaki Y."/>
            <person name="Nishi S."/>
            <person name="Hori S."/>
            <person name="Arai W."/>
            <person name="Tsubouchi T."/>
            <person name="Morono Y."/>
            <person name="Uchiyama I."/>
            <person name="Ito T."/>
            <person name="Fujiyama A."/>
            <person name="Inagaki F."/>
            <person name="Takami H."/>
        </authorList>
    </citation>
    <scope>NUCLEOTIDE SEQUENCE</scope>
    <source>
        <strain evidence="1">Expedition CK06-06</strain>
    </source>
</reference>
<sequence length="49" mass="5281">GLNSPLGTMTPAEAQECIELSLSILERRGVQAELQETRSKATLKPRSVA</sequence>
<gene>
    <name evidence="1" type="ORF">S01H1_70091</name>
</gene>
<protein>
    <submittedName>
        <fullName evidence="1">Uncharacterized protein</fullName>
    </submittedName>
</protein>
<name>X0WIC6_9ZZZZ</name>
<evidence type="ECO:0000313" key="1">
    <source>
        <dbReference type="EMBL" id="GAG30729.1"/>
    </source>
</evidence>
<dbReference type="EMBL" id="BARS01046581">
    <property type="protein sequence ID" value="GAG30729.1"/>
    <property type="molecule type" value="Genomic_DNA"/>
</dbReference>
<accession>X0WIC6</accession>
<comment type="caution">
    <text evidence="1">The sequence shown here is derived from an EMBL/GenBank/DDBJ whole genome shotgun (WGS) entry which is preliminary data.</text>
</comment>
<feature type="non-terminal residue" evidence="1">
    <location>
        <position position="1"/>
    </location>
</feature>
<dbReference type="AlphaFoldDB" id="X0WIC6"/>
<organism evidence="1">
    <name type="scientific">marine sediment metagenome</name>
    <dbReference type="NCBI Taxonomy" id="412755"/>
    <lineage>
        <taxon>unclassified sequences</taxon>
        <taxon>metagenomes</taxon>
        <taxon>ecological metagenomes</taxon>
    </lineage>
</organism>
<proteinExistence type="predicted"/>